<proteinExistence type="predicted"/>
<feature type="domain" description="DUF4423" evidence="1">
    <location>
        <begin position="95"/>
        <end position="255"/>
    </location>
</feature>
<dbReference type="InterPro" id="IPR011873">
    <property type="entry name" value="CHP02147"/>
</dbReference>
<evidence type="ECO:0000313" key="3">
    <source>
        <dbReference type="Proteomes" id="UP000075320"/>
    </source>
</evidence>
<keyword evidence="3" id="KW-1185">Reference proteome</keyword>
<comment type="caution">
    <text evidence="2">The sequence shown here is derived from an EMBL/GenBank/DDBJ whole genome shotgun (WGS) entry which is preliminary data.</text>
</comment>
<dbReference type="EMBL" id="LUKE01000001">
    <property type="protein sequence ID" value="KYG67131.1"/>
    <property type="molecule type" value="Genomic_DNA"/>
</dbReference>
<protein>
    <recommendedName>
        <fullName evidence="1">DUF4423 domain-containing protein</fullName>
    </recommendedName>
</protein>
<dbReference type="RefSeq" id="WP_061834707.1">
    <property type="nucleotide sequence ID" value="NZ_LUKE01000001.1"/>
</dbReference>
<dbReference type="AlphaFoldDB" id="A0A150WRJ8"/>
<name>A0A150WRJ8_BDEBC</name>
<gene>
    <name evidence="2" type="ORF">AZI86_08965</name>
</gene>
<dbReference type="NCBIfam" id="TIGR02147">
    <property type="entry name" value="Fsuc_second"/>
    <property type="match status" value="1"/>
</dbReference>
<dbReference type="Pfam" id="PF14394">
    <property type="entry name" value="DUF4423"/>
    <property type="match status" value="1"/>
</dbReference>
<dbReference type="InterPro" id="IPR025537">
    <property type="entry name" value="DUF4423"/>
</dbReference>
<reference evidence="2 3" key="1">
    <citation type="submission" date="2016-03" db="EMBL/GenBank/DDBJ databases">
        <authorList>
            <person name="Ploux O."/>
        </authorList>
    </citation>
    <scope>NUCLEOTIDE SEQUENCE [LARGE SCALE GENOMIC DNA]</scope>
    <source>
        <strain evidence="2 3">R0</strain>
    </source>
</reference>
<dbReference type="Proteomes" id="UP000075320">
    <property type="component" value="Unassembled WGS sequence"/>
</dbReference>
<accession>A0A150WRJ8</accession>
<evidence type="ECO:0000259" key="1">
    <source>
        <dbReference type="Pfam" id="PF14394"/>
    </source>
</evidence>
<evidence type="ECO:0000313" key="2">
    <source>
        <dbReference type="EMBL" id="KYG67131.1"/>
    </source>
</evidence>
<dbReference type="OrthoDB" id="5291274at2"/>
<sequence length="261" mass="29703">MKNSFVEALNQIFADRVTGNPRYSLRAFARDCGLDASSLRKILAGERTTTGALIAVIAEGLKIDEAIAQNWIRENEMFRIYQKNEAFLAASGYTPIQMEEFRFISESSHFAILECIKLKDFDHSLNYLERKLGLPHQTVQIMVERLQKFEFLKIDENGKFHLLKGNTSLFSLPPRAEEPLKKMQIEILNKAVTAVEEIPFAERSQSALIFSFSRSELPRLVDQLNKFRRDINAQSNETTLEADSVYCLSLSLFPMTGQGPS</sequence>
<organism evidence="2 3">
    <name type="scientific">Bdellovibrio bacteriovorus</name>
    <dbReference type="NCBI Taxonomy" id="959"/>
    <lineage>
        <taxon>Bacteria</taxon>
        <taxon>Pseudomonadati</taxon>
        <taxon>Bdellovibrionota</taxon>
        <taxon>Bdellovibrionia</taxon>
        <taxon>Bdellovibrionales</taxon>
        <taxon>Pseudobdellovibrionaceae</taxon>
        <taxon>Bdellovibrio</taxon>
    </lineage>
</organism>